<name>A0A550BRF6_9AGAR</name>
<evidence type="ECO:0000256" key="1">
    <source>
        <dbReference type="SAM" id="MobiDB-lite"/>
    </source>
</evidence>
<accession>A0A550BRF6</accession>
<comment type="caution">
    <text evidence="2">The sequence shown here is derived from an EMBL/GenBank/DDBJ whole genome shotgun (WGS) entry which is preliminary data.</text>
</comment>
<feature type="region of interest" description="Disordered" evidence="1">
    <location>
        <begin position="92"/>
        <end position="126"/>
    </location>
</feature>
<feature type="compositionally biased region" description="Basic residues" evidence="1">
    <location>
        <begin position="27"/>
        <end position="36"/>
    </location>
</feature>
<gene>
    <name evidence="2" type="ORF">BD626DRAFT_638846</name>
</gene>
<dbReference type="AlphaFoldDB" id="A0A550BRF6"/>
<organism evidence="2 3">
    <name type="scientific">Schizophyllum amplum</name>
    <dbReference type="NCBI Taxonomy" id="97359"/>
    <lineage>
        <taxon>Eukaryota</taxon>
        <taxon>Fungi</taxon>
        <taxon>Dikarya</taxon>
        <taxon>Basidiomycota</taxon>
        <taxon>Agaricomycotina</taxon>
        <taxon>Agaricomycetes</taxon>
        <taxon>Agaricomycetidae</taxon>
        <taxon>Agaricales</taxon>
        <taxon>Schizophyllaceae</taxon>
        <taxon>Schizophyllum</taxon>
    </lineage>
</organism>
<proteinExistence type="predicted"/>
<dbReference type="EMBL" id="VDMD01000323">
    <property type="protein sequence ID" value="TRM55124.1"/>
    <property type="molecule type" value="Genomic_DNA"/>
</dbReference>
<dbReference type="Proteomes" id="UP000320762">
    <property type="component" value="Unassembled WGS sequence"/>
</dbReference>
<evidence type="ECO:0000313" key="3">
    <source>
        <dbReference type="Proteomes" id="UP000320762"/>
    </source>
</evidence>
<sequence length="186" mass="20215">MENELRRNELGRPDGIDDVTAADKNKSRGRITRRRGARADTPIALLPRRHLRFPPIVVFPHAPVITNLSAVSDNAHLEELNAVPRADGSQYLTRRRVARNSGDHSSDGPRVRSGAGDGSYLREIDGNVMRGDGGDAAPAVALHESFPLAGRFLRLSTPKTQSDALVEENGARRLSRTQGLPKGVTT</sequence>
<protein>
    <submittedName>
        <fullName evidence="2">Uncharacterized protein</fullName>
    </submittedName>
</protein>
<feature type="region of interest" description="Disordered" evidence="1">
    <location>
        <begin position="1"/>
        <end position="36"/>
    </location>
</feature>
<keyword evidence="3" id="KW-1185">Reference proteome</keyword>
<evidence type="ECO:0000313" key="2">
    <source>
        <dbReference type="EMBL" id="TRM55124.1"/>
    </source>
</evidence>
<feature type="compositionally biased region" description="Basic and acidic residues" evidence="1">
    <location>
        <begin position="101"/>
        <end position="110"/>
    </location>
</feature>
<reference evidence="2 3" key="1">
    <citation type="journal article" date="2019" name="New Phytol.">
        <title>Comparative genomics reveals unique wood-decay strategies and fruiting body development in the Schizophyllaceae.</title>
        <authorList>
            <person name="Almasi E."/>
            <person name="Sahu N."/>
            <person name="Krizsan K."/>
            <person name="Balint B."/>
            <person name="Kovacs G.M."/>
            <person name="Kiss B."/>
            <person name="Cseklye J."/>
            <person name="Drula E."/>
            <person name="Henrissat B."/>
            <person name="Nagy I."/>
            <person name="Chovatia M."/>
            <person name="Adam C."/>
            <person name="LaButti K."/>
            <person name="Lipzen A."/>
            <person name="Riley R."/>
            <person name="Grigoriev I.V."/>
            <person name="Nagy L.G."/>
        </authorList>
    </citation>
    <scope>NUCLEOTIDE SEQUENCE [LARGE SCALE GENOMIC DNA]</scope>
    <source>
        <strain evidence="2 3">NL-1724</strain>
    </source>
</reference>
<feature type="compositionally biased region" description="Basic and acidic residues" evidence="1">
    <location>
        <begin position="1"/>
        <end position="26"/>
    </location>
</feature>